<dbReference type="Pfam" id="PF11654">
    <property type="entry name" value="NCE101"/>
    <property type="match status" value="1"/>
</dbReference>
<sequence length="135" mass="15103">MPTYLVGRVFDPILGLATGFMAYFLWENDARNAHERPDGRTLPELVRRRLNNQEPPQTLYAGPQATQRSLFHIPPASHKSETSPNSRDNTKSTSEIIANAKNQAVQSQGEKGADLRALRTAIADEWNQSNTTKRS</sequence>
<evidence type="ECO:0000313" key="4">
    <source>
        <dbReference type="Proteomes" id="UP001294444"/>
    </source>
</evidence>
<comment type="caution">
    <text evidence="3">The sequence shown here is derived from an EMBL/GenBank/DDBJ whole genome shotgun (WGS) entry which is preliminary data.</text>
</comment>
<accession>A0AAJ4XSM0</accession>
<dbReference type="AlphaFoldDB" id="A0AAJ4XSM0"/>
<feature type="transmembrane region" description="Helical" evidence="2">
    <location>
        <begin position="6"/>
        <end position="26"/>
    </location>
</feature>
<keyword evidence="2" id="KW-0812">Transmembrane</keyword>
<keyword evidence="2" id="KW-0472">Membrane</keyword>
<keyword evidence="2" id="KW-1133">Transmembrane helix</keyword>
<dbReference type="InterPro" id="IPR024242">
    <property type="entry name" value="NCE101"/>
</dbReference>
<evidence type="ECO:0000256" key="2">
    <source>
        <dbReference type="SAM" id="Phobius"/>
    </source>
</evidence>
<dbReference type="GO" id="GO:0009306">
    <property type="term" value="P:protein secretion"/>
    <property type="evidence" value="ECO:0007669"/>
    <property type="project" value="InterPro"/>
</dbReference>
<dbReference type="PANTHER" id="PTHR28011:SF1">
    <property type="entry name" value="NON-CLASSICAL EXPORT PROTEIN 1"/>
    <property type="match status" value="1"/>
</dbReference>
<feature type="compositionally biased region" description="Polar residues" evidence="1">
    <location>
        <begin position="82"/>
        <end position="109"/>
    </location>
</feature>
<reference evidence="3" key="1">
    <citation type="submission" date="2023-10" db="EMBL/GenBank/DDBJ databases">
        <authorList>
            <person name="Guldener U."/>
        </authorList>
    </citation>
    <scope>NUCLEOTIDE SEQUENCE</scope>
    <source>
        <strain evidence="3">Mp4</strain>
    </source>
</reference>
<gene>
    <name evidence="3" type="ORF">MEPE_06570</name>
</gene>
<feature type="compositionally biased region" description="Basic and acidic residues" evidence="1">
    <location>
        <begin position="32"/>
        <end position="47"/>
    </location>
</feature>
<protein>
    <submittedName>
        <fullName evidence="3">Uncharacterized protein</fullName>
    </submittedName>
</protein>
<dbReference type="EMBL" id="OAPG01000021">
    <property type="protein sequence ID" value="SNX87859.1"/>
    <property type="molecule type" value="Genomic_DNA"/>
</dbReference>
<proteinExistence type="predicted"/>
<keyword evidence="4" id="KW-1185">Reference proteome</keyword>
<name>A0AAJ4XSM0_9BASI</name>
<dbReference type="Proteomes" id="UP001294444">
    <property type="component" value="Unassembled WGS sequence"/>
</dbReference>
<organism evidence="3 4">
    <name type="scientific">Melanopsichium pennsylvanicum</name>
    <dbReference type="NCBI Taxonomy" id="63383"/>
    <lineage>
        <taxon>Eukaryota</taxon>
        <taxon>Fungi</taxon>
        <taxon>Dikarya</taxon>
        <taxon>Basidiomycota</taxon>
        <taxon>Ustilaginomycotina</taxon>
        <taxon>Ustilaginomycetes</taxon>
        <taxon>Ustilaginales</taxon>
        <taxon>Ustilaginaceae</taxon>
        <taxon>Melanopsichium</taxon>
    </lineage>
</organism>
<feature type="region of interest" description="Disordered" evidence="1">
    <location>
        <begin position="32"/>
        <end position="113"/>
    </location>
</feature>
<evidence type="ECO:0000313" key="3">
    <source>
        <dbReference type="EMBL" id="SNX87859.1"/>
    </source>
</evidence>
<dbReference type="PANTHER" id="PTHR28011">
    <property type="entry name" value="NON-CLASSICAL EXPORT PROTEIN 1"/>
    <property type="match status" value="1"/>
</dbReference>
<evidence type="ECO:0000256" key="1">
    <source>
        <dbReference type="SAM" id="MobiDB-lite"/>
    </source>
</evidence>